<feature type="compositionally biased region" description="Low complexity" evidence="1">
    <location>
        <begin position="62"/>
        <end position="82"/>
    </location>
</feature>
<proteinExistence type="predicted"/>
<organism evidence="2 3">
    <name type="scientific">Roseobacter ponti</name>
    <dbReference type="NCBI Taxonomy" id="1891787"/>
    <lineage>
        <taxon>Bacteria</taxon>
        <taxon>Pseudomonadati</taxon>
        <taxon>Pseudomonadota</taxon>
        <taxon>Alphaproteobacteria</taxon>
        <taxon>Rhodobacterales</taxon>
        <taxon>Roseobacteraceae</taxon>
        <taxon>Roseobacter</taxon>
    </lineage>
</organism>
<feature type="region of interest" description="Disordered" evidence="1">
    <location>
        <begin position="46"/>
        <end position="90"/>
    </location>
</feature>
<dbReference type="AlphaFoldDB" id="A0A858SS88"/>
<feature type="compositionally biased region" description="Basic and acidic residues" evidence="1">
    <location>
        <begin position="1"/>
        <end position="16"/>
    </location>
</feature>
<evidence type="ECO:0000256" key="1">
    <source>
        <dbReference type="SAM" id="MobiDB-lite"/>
    </source>
</evidence>
<dbReference type="KEGG" id="rpon:G3256_10360"/>
<dbReference type="EMBL" id="CP048788">
    <property type="protein sequence ID" value="QJF51535.1"/>
    <property type="molecule type" value="Genomic_DNA"/>
</dbReference>
<evidence type="ECO:0000313" key="3">
    <source>
        <dbReference type="Proteomes" id="UP000503308"/>
    </source>
</evidence>
<accession>A0A858SS88</accession>
<dbReference type="RefSeq" id="WP_169640751.1">
    <property type="nucleotide sequence ID" value="NZ_CP048788.1"/>
</dbReference>
<keyword evidence="3" id="KW-1185">Reference proteome</keyword>
<dbReference type="Proteomes" id="UP000503308">
    <property type="component" value="Chromosome"/>
</dbReference>
<feature type="region of interest" description="Disordered" evidence="1">
    <location>
        <begin position="1"/>
        <end position="21"/>
    </location>
</feature>
<name>A0A858SS88_9RHOB</name>
<reference evidence="2 3" key="1">
    <citation type="submission" date="2020-02" db="EMBL/GenBank/DDBJ databases">
        <title>Genome sequence of Roseobacter ponti.</title>
        <authorList>
            <person name="Hollensteiner J."/>
            <person name="Schneider D."/>
            <person name="Poehlein A."/>
            <person name="Daniel R."/>
        </authorList>
    </citation>
    <scope>NUCLEOTIDE SEQUENCE [LARGE SCALE GENOMIC DNA]</scope>
    <source>
        <strain evidence="2 3">DSM 106830</strain>
    </source>
</reference>
<protein>
    <submittedName>
        <fullName evidence="2">Uncharacterized protein</fullName>
    </submittedName>
</protein>
<sequence length="416" mass="43816">MPQKKPVSEKTSRAAADETSVDIEDLLSKGNWEQRLEEARLRREEVLAAREEESPSSGTQTRSGAPAGARAGAGRAGSSRNRPVPAPNAPEAGARARILAALADAATDAAQITGKTLRKLNSIRQSRGVLVPAALAALPALKRPKVTGRSASMVATGAACLMLGYGIGSVEETTASATPGPDTVQATTMQATTAIATTADSDITGTTAITQTLVLPYDKGGLFALSSADQISPELPDPPVFAALSNVTWTSVDPARNDSPPDVRAAVRSGGLPPAVLPLTLSPEKEDWFAGATGLRAPLRMFVYAPESIPRHALDENLSRLGNSEAEIARLQRVNMRISTPHIRYFYAEDADAAMALGESLGIEARDFRHMSGAGTGRVEVWLNGAAVRRRTISPAEQVAQRGFTLLSDLLPGLFR</sequence>
<evidence type="ECO:0000313" key="2">
    <source>
        <dbReference type="EMBL" id="QJF51535.1"/>
    </source>
</evidence>
<gene>
    <name evidence="2" type="ORF">G3256_10360</name>
</gene>